<dbReference type="Proteomes" id="UP000626109">
    <property type="component" value="Unassembled WGS sequence"/>
</dbReference>
<feature type="compositionally biased region" description="Low complexity" evidence="1">
    <location>
        <begin position="13"/>
        <end position="37"/>
    </location>
</feature>
<dbReference type="AlphaFoldDB" id="A0A813I5R4"/>
<name>A0A813I5R4_POLGL</name>
<evidence type="ECO:0000313" key="2">
    <source>
        <dbReference type="EMBL" id="CAE8645129.1"/>
    </source>
</evidence>
<gene>
    <name evidence="2" type="ORF">PGLA2088_LOCUS3643</name>
</gene>
<accession>A0A813I5R4</accession>
<feature type="region of interest" description="Disordered" evidence="1">
    <location>
        <begin position="74"/>
        <end position="101"/>
    </location>
</feature>
<feature type="compositionally biased region" description="Polar residues" evidence="1">
    <location>
        <begin position="89"/>
        <end position="101"/>
    </location>
</feature>
<comment type="caution">
    <text evidence="2">The sequence shown here is derived from an EMBL/GenBank/DDBJ whole genome shotgun (WGS) entry which is preliminary data.</text>
</comment>
<dbReference type="EMBL" id="CAJNNW010003188">
    <property type="protein sequence ID" value="CAE8645129.1"/>
    <property type="molecule type" value="Genomic_DNA"/>
</dbReference>
<protein>
    <submittedName>
        <fullName evidence="2">Uncharacterized protein</fullName>
    </submittedName>
</protein>
<sequence length="101" mass="11574">MATHFEIESAEGNNNNNNSNNNKTTKQQQQQQQQNNNRQKDPLTAQECEKWPAWAVAARCYCSCWPRRARRFRCSSGPTTPHSGGLQLFSGTQSMGRRWQS</sequence>
<evidence type="ECO:0000256" key="1">
    <source>
        <dbReference type="SAM" id="MobiDB-lite"/>
    </source>
</evidence>
<evidence type="ECO:0000313" key="3">
    <source>
        <dbReference type="Proteomes" id="UP000626109"/>
    </source>
</evidence>
<proteinExistence type="predicted"/>
<feature type="region of interest" description="Disordered" evidence="1">
    <location>
        <begin position="1"/>
        <end position="44"/>
    </location>
</feature>
<organism evidence="2 3">
    <name type="scientific">Polarella glacialis</name>
    <name type="common">Dinoflagellate</name>
    <dbReference type="NCBI Taxonomy" id="89957"/>
    <lineage>
        <taxon>Eukaryota</taxon>
        <taxon>Sar</taxon>
        <taxon>Alveolata</taxon>
        <taxon>Dinophyceae</taxon>
        <taxon>Suessiales</taxon>
        <taxon>Suessiaceae</taxon>
        <taxon>Polarella</taxon>
    </lineage>
</organism>
<reference evidence="2" key="1">
    <citation type="submission" date="2021-02" db="EMBL/GenBank/DDBJ databases">
        <authorList>
            <person name="Dougan E. K."/>
            <person name="Rhodes N."/>
            <person name="Thang M."/>
            <person name="Chan C."/>
        </authorList>
    </citation>
    <scope>NUCLEOTIDE SEQUENCE</scope>
</reference>